<dbReference type="PROSITE" id="PS51085">
    <property type="entry name" value="2FE2S_FER_2"/>
    <property type="match status" value="1"/>
</dbReference>
<evidence type="ECO:0000313" key="12">
    <source>
        <dbReference type="Proteomes" id="UP000575985"/>
    </source>
</evidence>
<evidence type="ECO:0000256" key="6">
    <source>
        <dbReference type="ARBA" id="ARBA00023002"/>
    </source>
</evidence>
<dbReference type="InterPro" id="IPR050415">
    <property type="entry name" value="MRET"/>
</dbReference>
<keyword evidence="8" id="KW-0411">Iron-sulfur</keyword>
<dbReference type="RefSeq" id="WP_179766371.1">
    <property type="nucleotide sequence ID" value="NZ_JACCFO010000001.1"/>
</dbReference>
<evidence type="ECO:0000259" key="10">
    <source>
        <dbReference type="PROSITE" id="PS51384"/>
    </source>
</evidence>
<dbReference type="SUPFAM" id="SSF54292">
    <property type="entry name" value="2Fe-2S ferredoxin-like"/>
    <property type="match status" value="1"/>
</dbReference>
<dbReference type="SUPFAM" id="SSF63380">
    <property type="entry name" value="Riboflavin synthase domain-like"/>
    <property type="match status" value="1"/>
</dbReference>
<dbReference type="Gene3D" id="3.10.20.30">
    <property type="match status" value="1"/>
</dbReference>
<dbReference type="PROSITE" id="PS00197">
    <property type="entry name" value="2FE2S_FER_1"/>
    <property type="match status" value="1"/>
</dbReference>
<feature type="domain" description="2Fe-2S ferredoxin-type" evidence="9">
    <location>
        <begin position="272"/>
        <end position="361"/>
    </location>
</feature>
<dbReference type="GO" id="GO:0046872">
    <property type="term" value="F:metal ion binding"/>
    <property type="evidence" value="ECO:0007669"/>
    <property type="project" value="UniProtKB-KW"/>
</dbReference>
<dbReference type="GO" id="GO:0010124">
    <property type="term" value="P:phenylacetate catabolic process"/>
    <property type="evidence" value="ECO:0007669"/>
    <property type="project" value="InterPro"/>
</dbReference>
<dbReference type="Pfam" id="PF00175">
    <property type="entry name" value="NAD_binding_1"/>
    <property type="match status" value="1"/>
</dbReference>
<dbReference type="InterPro" id="IPR039261">
    <property type="entry name" value="FNR_nucleotide-bd"/>
</dbReference>
<dbReference type="SUPFAM" id="SSF52343">
    <property type="entry name" value="Ferredoxin reductase-like, C-terminal NADP-linked domain"/>
    <property type="match status" value="1"/>
</dbReference>
<dbReference type="InterPro" id="IPR017927">
    <property type="entry name" value="FAD-bd_FR_type"/>
</dbReference>
<dbReference type="Gene3D" id="3.40.50.80">
    <property type="entry name" value="Nucleotide-binding domain of ferredoxin-NADP reductase (FNR) module"/>
    <property type="match status" value="1"/>
</dbReference>
<evidence type="ECO:0000256" key="2">
    <source>
        <dbReference type="ARBA" id="ARBA00022630"/>
    </source>
</evidence>
<dbReference type="InterPro" id="IPR001041">
    <property type="entry name" value="2Fe-2S_ferredoxin-type"/>
</dbReference>
<keyword evidence="2" id="KW-0285">Flavoprotein</keyword>
<gene>
    <name evidence="11" type="ORF">HNR12_001002</name>
</gene>
<evidence type="ECO:0000256" key="3">
    <source>
        <dbReference type="ARBA" id="ARBA00022714"/>
    </source>
</evidence>
<dbReference type="InterPro" id="IPR017938">
    <property type="entry name" value="Riboflavin_synthase-like_b-brl"/>
</dbReference>
<dbReference type="InterPro" id="IPR006058">
    <property type="entry name" value="2Fe2S_fd_BS"/>
</dbReference>
<keyword evidence="6" id="KW-0560">Oxidoreductase</keyword>
<evidence type="ECO:0000259" key="9">
    <source>
        <dbReference type="PROSITE" id="PS51085"/>
    </source>
</evidence>
<dbReference type="GO" id="GO:0050660">
    <property type="term" value="F:flavin adenine dinucleotide binding"/>
    <property type="evidence" value="ECO:0007669"/>
    <property type="project" value="TreeGrafter"/>
</dbReference>
<dbReference type="Pfam" id="PF00111">
    <property type="entry name" value="Fer2"/>
    <property type="match status" value="1"/>
</dbReference>
<dbReference type="NCBIfam" id="TIGR02160">
    <property type="entry name" value="PA_CoA_Oxy5"/>
    <property type="match status" value="1"/>
</dbReference>
<feature type="domain" description="FAD-binding FR-type" evidence="10">
    <location>
        <begin position="13"/>
        <end position="116"/>
    </location>
</feature>
<evidence type="ECO:0000256" key="7">
    <source>
        <dbReference type="ARBA" id="ARBA00023004"/>
    </source>
</evidence>
<dbReference type="PROSITE" id="PS51384">
    <property type="entry name" value="FAD_FR"/>
    <property type="match status" value="1"/>
</dbReference>
<organism evidence="11 12">
    <name type="scientific">Streptomonospora nanhaiensis</name>
    <dbReference type="NCBI Taxonomy" id="1323731"/>
    <lineage>
        <taxon>Bacteria</taxon>
        <taxon>Bacillati</taxon>
        <taxon>Actinomycetota</taxon>
        <taxon>Actinomycetes</taxon>
        <taxon>Streptosporangiales</taxon>
        <taxon>Nocardiopsidaceae</taxon>
        <taxon>Streptomonospora</taxon>
    </lineage>
</organism>
<evidence type="ECO:0000256" key="5">
    <source>
        <dbReference type="ARBA" id="ARBA00022827"/>
    </source>
</evidence>
<dbReference type="PANTHER" id="PTHR47354:SF8">
    <property type="entry name" value="1,2-PHENYLACETYL-COA EPOXIDASE, SUBUNIT E"/>
    <property type="match status" value="1"/>
</dbReference>
<keyword evidence="5" id="KW-0274">FAD</keyword>
<keyword evidence="7" id="KW-0408">Iron</keyword>
<dbReference type="InterPro" id="IPR008333">
    <property type="entry name" value="Cbr1-like_FAD-bd_dom"/>
</dbReference>
<evidence type="ECO:0000313" key="11">
    <source>
        <dbReference type="EMBL" id="NYI94725.1"/>
    </source>
</evidence>
<dbReference type="InterPro" id="IPR012675">
    <property type="entry name" value="Beta-grasp_dom_sf"/>
</dbReference>
<dbReference type="CDD" id="cd06214">
    <property type="entry name" value="PA_degradation_oxidoreductase_like"/>
    <property type="match status" value="1"/>
</dbReference>
<evidence type="ECO:0000256" key="1">
    <source>
        <dbReference type="ARBA" id="ARBA00001974"/>
    </source>
</evidence>
<keyword evidence="12" id="KW-1185">Reference proteome</keyword>
<dbReference type="Gene3D" id="2.40.30.10">
    <property type="entry name" value="Translation factors"/>
    <property type="match status" value="1"/>
</dbReference>
<comment type="cofactor">
    <cofactor evidence="1">
        <name>FAD</name>
        <dbReference type="ChEBI" id="CHEBI:57692"/>
    </cofactor>
</comment>
<dbReference type="GO" id="GO:0051537">
    <property type="term" value="F:2 iron, 2 sulfur cluster binding"/>
    <property type="evidence" value="ECO:0007669"/>
    <property type="project" value="UniProtKB-KW"/>
</dbReference>
<dbReference type="GO" id="GO:0016491">
    <property type="term" value="F:oxidoreductase activity"/>
    <property type="evidence" value="ECO:0007669"/>
    <property type="project" value="UniProtKB-KW"/>
</dbReference>
<dbReference type="InterPro" id="IPR036010">
    <property type="entry name" value="2Fe-2S_ferredoxin-like_sf"/>
</dbReference>
<evidence type="ECO:0000256" key="4">
    <source>
        <dbReference type="ARBA" id="ARBA00022723"/>
    </source>
</evidence>
<sequence length="361" mass="38436">MSAVVSGARRRAPVFHPLRVAAVERLCPDAAAVTFDVPAELAGEFAFAPGQSVTLRRRVGGVEHRRTYSVCAPAGGPLRIGVREVPGGLFSSWLVREAAPGDTVEAAPPSGAFRADPAAPGNHLLIAAGSGITPVLSIAASVLADPRSRATLVYANRTSATVMFAEELADLKDRHRDRFHLVHVLSREPREAELLSGRLDPDRLRRLLAALVPLAATDHVWLCGPLPLIEGARAVLAEAGVPPERVHFELFYVDEPPPPPRRAAEDAPGTAGRLTALLDGRSTTAPLPPDRTLLSAAQAVRADLPFACRGGVCGTCRARVTAGEVDMRRNYALEPAEVEKGFVLTCQSYPRSQDVAVDYDA</sequence>
<dbReference type="InterPro" id="IPR001433">
    <property type="entry name" value="OxRdtase_FAD/NAD-bd"/>
</dbReference>
<dbReference type="Proteomes" id="UP000575985">
    <property type="component" value="Unassembled WGS sequence"/>
</dbReference>
<dbReference type="Pfam" id="PF00970">
    <property type="entry name" value="FAD_binding_6"/>
    <property type="match status" value="1"/>
</dbReference>
<keyword evidence="4" id="KW-0479">Metal-binding</keyword>
<comment type="caution">
    <text evidence="11">The sequence shown here is derived from an EMBL/GenBank/DDBJ whole genome shotgun (WGS) entry which is preliminary data.</text>
</comment>
<accession>A0A853BJ18</accession>
<dbReference type="AlphaFoldDB" id="A0A853BJ18"/>
<keyword evidence="3" id="KW-0001">2Fe-2S</keyword>
<protein>
    <submittedName>
        <fullName evidence="11">Ring-1,2-phenylacetyl-CoA epoxidase subunit PaaE</fullName>
    </submittedName>
</protein>
<name>A0A853BJ18_9ACTN</name>
<dbReference type="EMBL" id="JACCFO010000001">
    <property type="protein sequence ID" value="NYI94725.1"/>
    <property type="molecule type" value="Genomic_DNA"/>
</dbReference>
<proteinExistence type="predicted"/>
<dbReference type="CDD" id="cd00207">
    <property type="entry name" value="fer2"/>
    <property type="match status" value="1"/>
</dbReference>
<reference evidence="11 12" key="1">
    <citation type="submission" date="2020-07" db="EMBL/GenBank/DDBJ databases">
        <title>Sequencing the genomes of 1000 actinobacteria strains.</title>
        <authorList>
            <person name="Klenk H.-P."/>
        </authorList>
    </citation>
    <scope>NUCLEOTIDE SEQUENCE [LARGE SCALE GENOMIC DNA]</scope>
    <source>
        <strain evidence="11 12">DSM 45927</strain>
    </source>
</reference>
<dbReference type="InterPro" id="IPR011884">
    <property type="entry name" value="PaaE"/>
</dbReference>
<dbReference type="PANTHER" id="PTHR47354">
    <property type="entry name" value="NADH OXIDOREDUCTASE HCR"/>
    <property type="match status" value="1"/>
</dbReference>
<evidence type="ECO:0000256" key="8">
    <source>
        <dbReference type="ARBA" id="ARBA00023014"/>
    </source>
</evidence>
<dbReference type="PRINTS" id="PR00410">
    <property type="entry name" value="PHEHYDRXLASE"/>
</dbReference>